<dbReference type="InterPro" id="IPR046848">
    <property type="entry name" value="E_motif"/>
</dbReference>
<dbReference type="FunFam" id="1.25.40.10:FF:000344">
    <property type="entry name" value="Pentatricopeptide repeat-containing protein"/>
    <property type="match status" value="1"/>
</dbReference>
<dbReference type="AlphaFoldDB" id="A0ABC8RK02"/>
<dbReference type="PANTHER" id="PTHR47926:SF394">
    <property type="entry name" value="REPEAT-LIKE SUPERFAMILY PROTEIN, PUTATIVE-RELATED"/>
    <property type="match status" value="1"/>
</dbReference>
<keyword evidence="1" id="KW-0677">Repeat</keyword>
<dbReference type="Pfam" id="PF13812">
    <property type="entry name" value="PPR_3"/>
    <property type="match status" value="1"/>
</dbReference>
<dbReference type="PROSITE" id="PS51375">
    <property type="entry name" value="PPR"/>
    <property type="match status" value="5"/>
</dbReference>
<feature type="repeat" description="PPR" evidence="3">
    <location>
        <begin position="158"/>
        <end position="192"/>
    </location>
</feature>
<dbReference type="PANTHER" id="PTHR47926">
    <property type="entry name" value="PENTATRICOPEPTIDE REPEAT-CONTAINING PROTEIN"/>
    <property type="match status" value="1"/>
</dbReference>
<dbReference type="Proteomes" id="UP001642360">
    <property type="component" value="Unassembled WGS sequence"/>
</dbReference>
<dbReference type="EMBL" id="CAUOFW020001469">
    <property type="protein sequence ID" value="CAK9145294.1"/>
    <property type="molecule type" value="Genomic_DNA"/>
</dbReference>
<dbReference type="GO" id="GO:0003729">
    <property type="term" value="F:mRNA binding"/>
    <property type="evidence" value="ECO:0007669"/>
    <property type="project" value="UniProtKB-ARBA"/>
</dbReference>
<dbReference type="Gene3D" id="1.25.40.10">
    <property type="entry name" value="Tetratricopeptide repeat domain"/>
    <property type="match status" value="5"/>
</dbReference>
<protein>
    <recommendedName>
        <fullName evidence="6">Chlororespiratory reduction 21</fullName>
    </recommendedName>
</protein>
<dbReference type="GO" id="GO:0016070">
    <property type="term" value="P:RNA metabolic process"/>
    <property type="evidence" value="ECO:0007669"/>
    <property type="project" value="UniProtKB-ARBA"/>
</dbReference>
<name>A0ABC8RK02_9AQUA</name>
<dbReference type="InterPro" id="IPR002885">
    <property type="entry name" value="PPR_rpt"/>
</dbReference>
<evidence type="ECO:0000313" key="4">
    <source>
        <dbReference type="EMBL" id="CAK9145294.1"/>
    </source>
</evidence>
<evidence type="ECO:0000313" key="5">
    <source>
        <dbReference type="Proteomes" id="UP001642360"/>
    </source>
</evidence>
<accession>A0ABC8RK02</accession>
<evidence type="ECO:0008006" key="6">
    <source>
        <dbReference type="Google" id="ProtNLM"/>
    </source>
</evidence>
<feature type="repeat" description="PPR" evidence="3">
    <location>
        <begin position="364"/>
        <end position="398"/>
    </location>
</feature>
<gene>
    <name evidence="4" type="ORF">ILEXP_LOCUS13089</name>
</gene>
<evidence type="ECO:0000256" key="2">
    <source>
        <dbReference type="ARBA" id="ARBA00061659"/>
    </source>
</evidence>
<dbReference type="InterPro" id="IPR011990">
    <property type="entry name" value="TPR-like_helical_dom_sf"/>
</dbReference>
<feature type="repeat" description="PPR" evidence="3">
    <location>
        <begin position="566"/>
        <end position="600"/>
    </location>
</feature>
<dbReference type="Pfam" id="PF01535">
    <property type="entry name" value="PPR"/>
    <property type="match status" value="5"/>
</dbReference>
<dbReference type="Pfam" id="PF13041">
    <property type="entry name" value="PPR_2"/>
    <property type="match status" value="3"/>
</dbReference>
<dbReference type="InterPro" id="IPR046960">
    <property type="entry name" value="PPR_At4g14850-like_plant"/>
</dbReference>
<dbReference type="Pfam" id="PF20431">
    <property type="entry name" value="E_motif"/>
    <property type="match status" value="1"/>
</dbReference>
<proteinExistence type="inferred from homology"/>
<evidence type="ECO:0000256" key="1">
    <source>
        <dbReference type="ARBA" id="ARBA00022737"/>
    </source>
</evidence>
<comment type="similarity">
    <text evidence="2">Belongs to the PPR family. PCMP-E subfamily.</text>
</comment>
<dbReference type="FunFam" id="1.25.40.10:FF:000073">
    <property type="entry name" value="Pentatricopeptide repeat-containing protein chloroplastic"/>
    <property type="match status" value="1"/>
</dbReference>
<organism evidence="4 5">
    <name type="scientific">Ilex paraguariensis</name>
    <name type="common">yerba mate</name>
    <dbReference type="NCBI Taxonomy" id="185542"/>
    <lineage>
        <taxon>Eukaryota</taxon>
        <taxon>Viridiplantae</taxon>
        <taxon>Streptophyta</taxon>
        <taxon>Embryophyta</taxon>
        <taxon>Tracheophyta</taxon>
        <taxon>Spermatophyta</taxon>
        <taxon>Magnoliopsida</taxon>
        <taxon>eudicotyledons</taxon>
        <taxon>Gunneridae</taxon>
        <taxon>Pentapetalae</taxon>
        <taxon>asterids</taxon>
        <taxon>campanulids</taxon>
        <taxon>Aquifoliales</taxon>
        <taxon>Aquifoliaceae</taxon>
        <taxon>Ilex</taxon>
    </lineage>
</organism>
<dbReference type="NCBIfam" id="TIGR00756">
    <property type="entry name" value="PPR"/>
    <property type="match status" value="7"/>
</dbReference>
<keyword evidence="5" id="KW-1185">Reference proteome</keyword>
<evidence type="ECO:0000256" key="3">
    <source>
        <dbReference type="PROSITE-ProRule" id="PRU00708"/>
    </source>
</evidence>
<dbReference type="FunFam" id="1.25.40.10:FF:000090">
    <property type="entry name" value="Pentatricopeptide repeat-containing protein, chloroplastic"/>
    <property type="match status" value="1"/>
</dbReference>
<comment type="caution">
    <text evidence="4">The sequence shown here is derived from an EMBL/GenBank/DDBJ whole genome shotgun (WGS) entry which is preliminary data.</text>
</comment>
<reference evidence="4 5" key="1">
    <citation type="submission" date="2024-02" db="EMBL/GenBank/DDBJ databases">
        <authorList>
            <person name="Vignale AGUSTIN F."/>
            <person name="Sosa J E."/>
            <person name="Modenutti C."/>
        </authorList>
    </citation>
    <scope>NUCLEOTIDE SEQUENCE [LARGE SCALE GENOMIC DNA]</scope>
</reference>
<feature type="repeat" description="PPR" evidence="3">
    <location>
        <begin position="232"/>
        <end position="266"/>
    </location>
</feature>
<sequence length="796" mass="89678">MRHLSLYHSHDNMPSRVALSTTRKAIDIPKQPILIPPLLLSNRSRSTTSTTPLSVLPSQFSDLSKPAVQFTDAHTHTQHCPSKLSHLFYSSSNLFSRLRSPPHLSEARRLHALLLVGAFFHPSTTVHRALGSQLVNVYVQFGRLEEALLVFHNFPQKSNVAWNGILRGFIDGGQFSQVIELYHLMLTQGMVPDNFTYPLILKACSGLSAVEQGRKVQELIQFNEKQYNLKPNIYVYCAMIDMFAKCGSWSEAWMLFENMPEKDLASWTAIVCGTVHNGESLQAILLFRRMRAQGVRPDSVIMATVLPACGRLEAKQVGMTLQGCAVRSGFHGDLFVSNALMDMYCKCGDTHEASLIFCSMVYKDTVSWSTLIAGYSQNYQYRHSIELYLDMISSGVRTNEVTAASVLPGFAKLKLLKQGKELHNYILKQGFECDVVVGSTLIDMYFNCGSRREAEHIFESMSDRDITIWNSIIAGCVSSEDFDSVFRIFRRIWKSKLTPNSITLVSILPICGKMGTLKWGKEIHGCATRMSLGMAVSVGNSLVDMYCKCGYLEIGVKVFHQMMQKNVVTYNTIISAYGFYGYAEEALRFFHQMNAAKIRPNKVTFVGLLSACSHAGLVDRGWFLYNSMTRDYRVLPDMEHYSCMVDLLGRAGQLVDACKFIGRMPVEAELNVLGSLLGACRIHNKAELADFIGKQIFEKELEDDSSGYHVLLSNIYASTERWEDAAKVRTMIKGKSLIKIAGRSWIQIGFGIYMFNSRDTMHPEFNKIQQILDSLLSEMKNKGLWYTLFSHYHVGS</sequence>
<feature type="repeat" description="PPR" evidence="3">
    <location>
        <begin position="465"/>
        <end position="499"/>
    </location>
</feature>
<dbReference type="FunFam" id="1.25.40.10:FF:000361">
    <property type="entry name" value="Pentatricopeptide repeat-containing protein chloroplastic"/>
    <property type="match status" value="1"/>
</dbReference>